<gene>
    <name evidence="1" type="ORF">K4L44_04625</name>
</gene>
<keyword evidence="2" id="KW-1185">Reference proteome</keyword>
<proteinExistence type="predicted"/>
<evidence type="ECO:0000313" key="1">
    <source>
        <dbReference type="EMBL" id="QZE15119.1"/>
    </source>
</evidence>
<dbReference type="Proteomes" id="UP000826212">
    <property type="component" value="Chromosome"/>
</dbReference>
<dbReference type="EMBL" id="CP081303">
    <property type="protein sequence ID" value="QZE15119.1"/>
    <property type="molecule type" value="Genomic_DNA"/>
</dbReference>
<protein>
    <submittedName>
        <fullName evidence="1">Uncharacterized protein</fullName>
    </submittedName>
</protein>
<sequence>MGCTVLDGITGTLNLSKANPATAEVKAEGEQITQGINSPSSIKLEPLRYGVSDKWSKELLAQENPAVHAALLADMYAACDRKITEDVFKKSKEEAREIATTFDEAGFNKLMAEVELSGSFAMSRSLFFKGKDVKYDEGSGRRLLELTKQNGIGNTWEEIQTFYSSLFKDTAKDTRMVYGAWSEMWIGLWSGLEILINPFTYQKEGQIEITVNRLANMGIRNNAAFVKSGHIEG</sequence>
<accession>A0AC61NHH5</accession>
<evidence type="ECO:0000313" key="2">
    <source>
        <dbReference type="Proteomes" id="UP000826212"/>
    </source>
</evidence>
<organism evidence="1 2">
    <name type="scientific">Halosquirtibacter laminarini</name>
    <dbReference type="NCBI Taxonomy" id="3374600"/>
    <lineage>
        <taxon>Bacteria</taxon>
        <taxon>Pseudomonadati</taxon>
        <taxon>Bacteroidota</taxon>
        <taxon>Bacteroidia</taxon>
        <taxon>Marinilabiliales</taxon>
        <taxon>Prolixibacteraceae</taxon>
        <taxon>Halosquirtibacter</taxon>
    </lineage>
</organism>
<reference evidence="1" key="1">
    <citation type="submission" date="2021-08" db="EMBL/GenBank/DDBJ databases">
        <title>Novel anaerobic bacterium isolated from sea squirt in East Sea, Republic of Korea.</title>
        <authorList>
            <person name="Nguyen T.H."/>
            <person name="Li Z."/>
            <person name="Lee Y.-J."/>
            <person name="Ko J."/>
            <person name="Kim S.-G."/>
        </authorList>
    </citation>
    <scope>NUCLEOTIDE SEQUENCE</scope>
    <source>
        <strain evidence="1">KCTC 25031</strain>
    </source>
</reference>
<name>A0AC61NHH5_9BACT</name>